<dbReference type="GO" id="GO:0016887">
    <property type="term" value="F:ATP hydrolysis activity"/>
    <property type="evidence" value="ECO:0007669"/>
    <property type="project" value="InterPro"/>
</dbReference>
<comment type="caution">
    <text evidence="10">The sequence shown here is derived from an EMBL/GenBank/DDBJ whole genome shotgun (WGS) entry which is preliminary data.</text>
</comment>
<evidence type="ECO:0000259" key="9">
    <source>
        <dbReference type="PROSITE" id="PS50893"/>
    </source>
</evidence>
<evidence type="ECO:0000256" key="5">
    <source>
        <dbReference type="ARBA" id="ARBA00022741"/>
    </source>
</evidence>
<dbReference type="SUPFAM" id="SSF52540">
    <property type="entry name" value="P-loop containing nucleoside triphosphate hydrolases"/>
    <property type="match status" value="1"/>
</dbReference>
<dbReference type="AlphaFoldDB" id="A0A0M9DC65"/>
<dbReference type="PROSITE" id="PS00211">
    <property type="entry name" value="ABC_TRANSPORTER_1"/>
    <property type="match status" value="1"/>
</dbReference>
<dbReference type="Pfam" id="PF00005">
    <property type="entry name" value="ABC_tran"/>
    <property type="match status" value="1"/>
</dbReference>
<dbReference type="InterPro" id="IPR003593">
    <property type="entry name" value="AAA+_ATPase"/>
</dbReference>
<dbReference type="FunFam" id="3.40.50.300:FF:000020">
    <property type="entry name" value="Amino acid ABC transporter ATP-binding component"/>
    <property type="match status" value="1"/>
</dbReference>
<dbReference type="CDD" id="cd03262">
    <property type="entry name" value="ABC_HisP_GlnQ"/>
    <property type="match status" value="1"/>
</dbReference>
<comment type="similarity">
    <text evidence="2">Belongs to the ABC transporter superfamily.</text>
</comment>
<proteinExistence type="inferred from homology"/>
<organism evidence="10 11">
    <name type="scientific">Apilactobacillus kunkeei</name>
    <dbReference type="NCBI Taxonomy" id="148814"/>
    <lineage>
        <taxon>Bacteria</taxon>
        <taxon>Bacillati</taxon>
        <taxon>Bacillota</taxon>
        <taxon>Bacilli</taxon>
        <taxon>Lactobacillales</taxon>
        <taxon>Lactobacillaceae</taxon>
        <taxon>Apilactobacillus</taxon>
    </lineage>
</organism>
<protein>
    <submittedName>
        <fullName evidence="10">Glutamine ABC superfamily ATP binding cassette transporter, ABC protein</fullName>
    </submittedName>
</protein>
<keyword evidence="5" id="KW-0547">Nucleotide-binding</keyword>
<keyword evidence="6" id="KW-0067">ATP-binding</keyword>
<evidence type="ECO:0000256" key="4">
    <source>
        <dbReference type="ARBA" id="ARBA00022475"/>
    </source>
</evidence>
<evidence type="ECO:0000256" key="6">
    <source>
        <dbReference type="ARBA" id="ARBA00022840"/>
    </source>
</evidence>
<keyword evidence="7" id="KW-0029">Amino-acid transport</keyword>
<keyword evidence="4" id="KW-1003">Cell membrane</keyword>
<name>A0A0M9DC65_9LACO</name>
<dbReference type="Proteomes" id="UP000037778">
    <property type="component" value="Unassembled WGS sequence"/>
</dbReference>
<feature type="domain" description="ABC transporter" evidence="9">
    <location>
        <begin position="5"/>
        <end position="240"/>
    </location>
</feature>
<reference evidence="10 11" key="1">
    <citation type="journal article" date="2015" name="Genome Biol. Evol.">
        <title>Functionally Structured Genomes in Lactobacillus kunkeei Colonizing the Honey Crop and Food Products of Honeybees and Stingless Bees.</title>
        <authorList>
            <person name="Tamarit D."/>
            <person name="Ellegaard K.M."/>
            <person name="Wikander J."/>
            <person name="Olofsson T."/>
            <person name="Vasquez A."/>
            <person name="Andersson S.G."/>
        </authorList>
    </citation>
    <scope>NUCLEOTIDE SEQUENCE [LARGE SCALE GENOMIC DNA]</scope>
    <source>
        <strain evidence="10 11">LAko</strain>
    </source>
</reference>
<dbReference type="EMBL" id="JXCY01000007">
    <property type="protein sequence ID" value="KOY76013.1"/>
    <property type="molecule type" value="Genomic_DNA"/>
</dbReference>
<dbReference type="PATRIC" id="fig|148814.19.peg.1433"/>
<dbReference type="PROSITE" id="PS50893">
    <property type="entry name" value="ABC_TRANSPORTER_2"/>
    <property type="match status" value="1"/>
</dbReference>
<dbReference type="PIRSF" id="PIRSF039085">
    <property type="entry name" value="ABC_ATPase_HisP"/>
    <property type="match status" value="1"/>
</dbReference>
<keyword evidence="8" id="KW-0472">Membrane</keyword>
<dbReference type="SMART" id="SM00382">
    <property type="entry name" value="AAA"/>
    <property type="match status" value="1"/>
</dbReference>
<dbReference type="GO" id="GO:0005886">
    <property type="term" value="C:plasma membrane"/>
    <property type="evidence" value="ECO:0007669"/>
    <property type="project" value="UniProtKB-SubCell"/>
</dbReference>
<evidence type="ECO:0000256" key="8">
    <source>
        <dbReference type="ARBA" id="ARBA00023136"/>
    </source>
</evidence>
<evidence type="ECO:0000256" key="7">
    <source>
        <dbReference type="ARBA" id="ARBA00022970"/>
    </source>
</evidence>
<dbReference type="PANTHER" id="PTHR43166:SF9">
    <property type="entry name" value="GLUTAMATE_ASPARTATE IMPORT ATP-BINDING PROTEIN GLTL"/>
    <property type="match status" value="1"/>
</dbReference>
<dbReference type="InterPro" id="IPR027417">
    <property type="entry name" value="P-loop_NTPase"/>
</dbReference>
<dbReference type="PANTHER" id="PTHR43166">
    <property type="entry name" value="AMINO ACID IMPORT ATP-BINDING PROTEIN"/>
    <property type="match status" value="1"/>
</dbReference>
<keyword evidence="3" id="KW-0813">Transport</keyword>
<evidence type="ECO:0000313" key="10">
    <source>
        <dbReference type="EMBL" id="KOY76013.1"/>
    </source>
</evidence>
<dbReference type="InterPro" id="IPR030679">
    <property type="entry name" value="ABC_ATPase_HisP-typ"/>
</dbReference>
<sequence>MEPMIKIENLTKKFKNNTIFSDINAEVHKGEVISLLGPSGAGKSTFLRCINMLGEPTSGKILLDGKDLVSSSEKELIQLRTHIGMVFQSFNLFENKTVIDNITLAPIKVKGMSKEDAEAKAHELLKTVGLDDKANVYPDSLSGGQAQRIAIVRALAMDPEVILFDEPTSALDPEKVGEVLSVMQDLAKKDMTMIIVTHEMEFAKNVSDEIWFMDEGKIQEKQAPQDFFANPKTPNAQRFLSKMI</sequence>
<evidence type="ECO:0000256" key="2">
    <source>
        <dbReference type="ARBA" id="ARBA00005417"/>
    </source>
</evidence>
<dbReference type="GO" id="GO:0005524">
    <property type="term" value="F:ATP binding"/>
    <property type="evidence" value="ECO:0007669"/>
    <property type="project" value="UniProtKB-KW"/>
</dbReference>
<dbReference type="Gene3D" id="3.40.50.300">
    <property type="entry name" value="P-loop containing nucleotide triphosphate hydrolases"/>
    <property type="match status" value="1"/>
</dbReference>
<comment type="subcellular location">
    <subcellularLocation>
        <location evidence="1">Cell membrane</location>
        <topology evidence="1">Peripheral membrane protein</topology>
    </subcellularLocation>
</comment>
<dbReference type="InterPro" id="IPR017871">
    <property type="entry name" value="ABC_transporter-like_CS"/>
</dbReference>
<gene>
    <name evidence="10" type="ORF">RZ71_04470</name>
</gene>
<keyword evidence="11" id="KW-1185">Reference proteome</keyword>
<dbReference type="InterPro" id="IPR003439">
    <property type="entry name" value="ABC_transporter-like_ATP-bd"/>
</dbReference>
<evidence type="ECO:0000256" key="3">
    <source>
        <dbReference type="ARBA" id="ARBA00022448"/>
    </source>
</evidence>
<evidence type="ECO:0000256" key="1">
    <source>
        <dbReference type="ARBA" id="ARBA00004202"/>
    </source>
</evidence>
<accession>A0A0M9DC65</accession>
<evidence type="ECO:0000313" key="11">
    <source>
        <dbReference type="Proteomes" id="UP000037778"/>
    </source>
</evidence>
<dbReference type="RefSeq" id="WP_053792228.1">
    <property type="nucleotide sequence ID" value="NZ_JAJIAX010000009.1"/>
</dbReference>
<dbReference type="InterPro" id="IPR050086">
    <property type="entry name" value="MetN_ABC_transporter-like"/>
</dbReference>
<dbReference type="GO" id="GO:0015424">
    <property type="term" value="F:ABC-type amino acid transporter activity"/>
    <property type="evidence" value="ECO:0007669"/>
    <property type="project" value="InterPro"/>
</dbReference>